<dbReference type="STRING" id="1802129.A3J04_00445"/>
<reference evidence="10 11" key="1">
    <citation type="journal article" date="2016" name="Nat. Commun.">
        <title>Thousands of microbial genomes shed light on interconnected biogeochemical processes in an aquifer system.</title>
        <authorList>
            <person name="Anantharaman K."/>
            <person name="Brown C.T."/>
            <person name="Hug L.A."/>
            <person name="Sharon I."/>
            <person name="Castelle C.J."/>
            <person name="Probst A.J."/>
            <person name="Thomas B.C."/>
            <person name="Singh A."/>
            <person name="Wilkins M.J."/>
            <person name="Karaoz U."/>
            <person name="Brodie E.L."/>
            <person name="Williams K.H."/>
            <person name="Hubbard S.S."/>
            <person name="Banfield J.F."/>
        </authorList>
    </citation>
    <scope>NUCLEOTIDE SEQUENCE [LARGE SCALE GENOMIC DNA]</scope>
</reference>
<comment type="caution">
    <text evidence="10">The sequence shown here is derived from an EMBL/GenBank/DDBJ whole genome shotgun (WGS) entry which is preliminary data.</text>
</comment>
<gene>
    <name evidence="7" type="primary">rplI</name>
    <name evidence="10" type="ORF">A3J04_00445</name>
</gene>
<dbReference type="Pfam" id="PF01281">
    <property type="entry name" value="Ribosomal_L9_N"/>
    <property type="match status" value="1"/>
</dbReference>
<name>A0A1G2H2B8_9BACT</name>
<dbReference type="Pfam" id="PF03948">
    <property type="entry name" value="Ribosomal_L9_C"/>
    <property type="match status" value="1"/>
</dbReference>
<evidence type="ECO:0000313" key="11">
    <source>
        <dbReference type="Proteomes" id="UP000177954"/>
    </source>
</evidence>
<evidence type="ECO:0000256" key="5">
    <source>
        <dbReference type="ARBA" id="ARBA00023274"/>
    </source>
</evidence>
<keyword evidence="4 7" id="KW-0689">Ribosomal protein</keyword>
<dbReference type="SUPFAM" id="SSF55658">
    <property type="entry name" value="L9 N-domain-like"/>
    <property type="match status" value="1"/>
</dbReference>
<evidence type="ECO:0000259" key="9">
    <source>
        <dbReference type="Pfam" id="PF03948"/>
    </source>
</evidence>
<evidence type="ECO:0000256" key="1">
    <source>
        <dbReference type="ARBA" id="ARBA00010605"/>
    </source>
</evidence>
<dbReference type="Gene3D" id="3.40.5.10">
    <property type="entry name" value="Ribosomal protein L9, N-terminal domain"/>
    <property type="match status" value="1"/>
</dbReference>
<dbReference type="HAMAP" id="MF_00503">
    <property type="entry name" value="Ribosomal_bL9"/>
    <property type="match status" value="1"/>
</dbReference>
<evidence type="ECO:0000259" key="8">
    <source>
        <dbReference type="Pfam" id="PF01281"/>
    </source>
</evidence>
<dbReference type="AlphaFoldDB" id="A0A1G2H2B8"/>
<keyword evidence="5 7" id="KW-0687">Ribonucleoprotein</keyword>
<dbReference type="SUPFAM" id="SSF55653">
    <property type="entry name" value="Ribosomal protein L9 C-domain"/>
    <property type="match status" value="1"/>
</dbReference>
<dbReference type="InterPro" id="IPR020594">
    <property type="entry name" value="Ribosomal_bL9_bac/chp"/>
</dbReference>
<dbReference type="PANTHER" id="PTHR21368">
    <property type="entry name" value="50S RIBOSOMAL PROTEIN L9"/>
    <property type="match status" value="1"/>
</dbReference>
<dbReference type="InterPro" id="IPR020069">
    <property type="entry name" value="Ribosomal_bL9_C"/>
</dbReference>
<proteinExistence type="inferred from homology"/>
<dbReference type="InterPro" id="IPR036791">
    <property type="entry name" value="Ribosomal_bL9_C_sf"/>
</dbReference>
<comment type="similarity">
    <text evidence="1 7">Belongs to the bacterial ribosomal protein bL9 family.</text>
</comment>
<evidence type="ECO:0000313" key="10">
    <source>
        <dbReference type="EMBL" id="OGZ56450.1"/>
    </source>
</evidence>
<dbReference type="InterPro" id="IPR009027">
    <property type="entry name" value="Ribosomal_bL9/RNase_H1_N"/>
</dbReference>
<dbReference type="GO" id="GO:1990904">
    <property type="term" value="C:ribonucleoprotein complex"/>
    <property type="evidence" value="ECO:0007669"/>
    <property type="project" value="UniProtKB-KW"/>
</dbReference>
<dbReference type="InterPro" id="IPR000244">
    <property type="entry name" value="Ribosomal_bL9"/>
</dbReference>
<protein>
    <recommendedName>
        <fullName evidence="6 7">Large ribosomal subunit protein bL9</fullName>
    </recommendedName>
</protein>
<evidence type="ECO:0000256" key="3">
    <source>
        <dbReference type="ARBA" id="ARBA00022884"/>
    </source>
</evidence>
<dbReference type="GO" id="GO:0005840">
    <property type="term" value="C:ribosome"/>
    <property type="evidence" value="ECO:0007669"/>
    <property type="project" value="UniProtKB-KW"/>
</dbReference>
<feature type="domain" description="Large ribosomal subunit protein bL9 C-terminal" evidence="9">
    <location>
        <begin position="68"/>
        <end position="133"/>
    </location>
</feature>
<dbReference type="GO" id="GO:0003735">
    <property type="term" value="F:structural constituent of ribosome"/>
    <property type="evidence" value="ECO:0007669"/>
    <property type="project" value="InterPro"/>
</dbReference>
<dbReference type="GO" id="GO:0019843">
    <property type="term" value="F:rRNA binding"/>
    <property type="evidence" value="ECO:0007669"/>
    <property type="project" value="UniProtKB-UniRule"/>
</dbReference>
<feature type="domain" description="Ribosomal protein L9" evidence="8">
    <location>
        <begin position="1"/>
        <end position="45"/>
    </location>
</feature>
<organism evidence="10 11">
    <name type="scientific">Candidatus Ryanbacteria bacterium RIFCSPLOWO2_02_FULL_47_14</name>
    <dbReference type="NCBI Taxonomy" id="1802129"/>
    <lineage>
        <taxon>Bacteria</taxon>
        <taxon>Candidatus Ryaniibacteriota</taxon>
    </lineage>
</organism>
<keyword evidence="3 7" id="KW-0694">RNA-binding</keyword>
<evidence type="ECO:0000256" key="6">
    <source>
        <dbReference type="ARBA" id="ARBA00035292"/>
    </source>
</evidence>
<dbReference type="EMBL" id="MHNZ01000016">
    <property type="protein sequence ID" value="OGZ56450.1"/>
    <property type="molecule type" value="Genomic_DNA"/>
</dbReference>
<dbReference type="NCBIfam" id="TIGR00158">
    <property type="entry name" value="L9"/>
    <property type="match status" value="1"/>
</dbReference>
<sequence>MKVILLRDVPRLGQRGELVDVKNGYGRNYLIRQGLANLADPNTTKTIHALKEQKIQKSQKDKDLVASVQKELVQVTLHFSRKANEKGHLFGAVSREDIVDSLHKKGFSLISENSIDASPLKTIGEHTILIILGGQKIPIRVIIQEIL</sequence>
<dbReference type="Gene3D" id="3.10.430.100">
    <property type="entry name" value="Ribosomal protein L9, C-terminal domain"/>
    <property type="match status" value="1"/>
</dbReference>
<evidence type="ECO:0000256" key="7">
    <source>
        <dbReference type="HAMAP-Rule" id="MF_00503"/>
    </source>
</evidence>
<comment type="function">
    <text evidence="7">Binds to the 23S rRNA.</text>
</comment>
<accession>A0A1G2H2B8</accession>
<evidence type="ECO:0000256" key="2">
    <source>
        <dbReference type="ARBA" id="ARBA00022730"/>
    </source>
</evidence>
<dbReference type="InterPro" id="IPR036935">
    <property type="entry name" value="Ribosomal_bL9_N_sf"/>
</dbReference>
<dbReference type="GO" id="GO:0006412">
    <property type="term" value="P:translation"/>
    <property type="evidence" value="ECO:0007669"/>
    <property type="project" value="UniProtKB-UniRule"/>
</dbReference>
<dbReference type="InterPro" id="IPR020070">
    <property type="entry name" value="Ribosomal_bL9_N"/>
</dbReference>
<dbReference type="Proteomes" id="UP000177954">
    <property type="component" value="Unassembled WGS sequence"/>
</dbReference>
<evidence type="ECO:0000256" key="4">
    <source>
        <dbReference type="ARBA" id="ARBA00022980"/>
    </source>
</evidence>
<keyword evidence="2 7" id="KW-0699">rRNA-binding</keyword>